<keyword evidence="3" id="KW-1185">Reference proteome</keyword>
<evidence type="ECO:0000256" key="1">
    <source>
        <dbReference type="SAM" id="SignalP"/>
    </source>
</evidence>
<protein>
    <recommendedName>
        <fullName evidence="4">Protein sleepless</fullName>
    </recommendedName>
</protein>
<dbReference type="AlphaFoldDB" id="A0A226E717"/>
<name>A0A226E717_FOLCA</name>
<organism evidence="2 3">
    <name type="scientific">Folsomia candida</name>
    <name type="common">Springtail</name>
    <dbReference type="NCBI Taxonomy" id="158441"/>
    <lineage>
        <taxon>Eukaryota</taxon>
        <taxon>Metazoa</taxon>
        <taxon>Ecdysozoa</taxon>
        <taxon>Arthropoda</taxon>
        <taxon>Hexapoda</taxon>
        <taxon>Collembola</taxon>
        <taxon>Entomobryomorpha</taxon>
        <taxon>Isotomoidea</taxon>
        <taxon>Isotomidae</taxon>
        <taxon>Proisotominae</taxon>
        <taxon>Folsomia</taxon>
    </lineage>
</organism>
<accession>A0A226E717</accession>
<sequence length="115" mass="12390">MKVLLSVIFAAGLISHGEGISCYQCMNLRGVTPDRIPIGMNYGTGYEAGSLSKTFRDVCLSEVGVPDTDTCMSMEMRINGSISMIVRECVTLRDLGGAGCSAGQEPFRGVLWYLI</sequence>
<evidence type="ECO:0000313" key="2">
    <source>
        <dbReference type="EMBL" id="OXA53393.1"/>
    </source>
</evidence>
<proteinExistence type="predicted"/>
<dbReference type="Proteomes" id="UP000198287">
    <property type="component" value="Unassembled WGS sequence"/>
</dbReference>
<evidence type="ECO:0008006" key="4">
    <source>
        <dbReference type="Google" id="ProtNLM"/>
    </source>
</evidence>
<reference evidence="2 3" key="1">
    <citation type="submission" date="2015-12" db="EMBL/GenBank/DDBJ databases">
        <title>The genome of Folsomia candida.</title>
        <authorList>
            <person name="Faddeeva A."/>
            <person name="Derks M.F."/>
            <person name="Anvar Y."/>
            <person name="Smit S."/>
            <person name="Van Straalen N."/>
            <person name="Roelofs D."/>
        </authorList>
    </citation>
    <scope>NUCLEOTIDE SEQUENCE [LARGE SCALE GENOMIC DNA]</scope>
    <source>
        <strain evidence="2 3">VU population</strain>
        <tissue evidence="2">Whole body</tissue>
    </source>
</reference>
<feature type="chain" id="PRO_5012533595" description="Protein sleepless" evidence="1">
    <location>
        <begin position="20"/>
        <end position="115"/>
    </location>
</feature>
<feature type="signal peptide" evidence="1">
    <location>
        <begin position="1"/>
        <end position="19"/>
    </location>
</feature>
<keyword evidence="1" id="KW-0732">Signal</keyword>
<gene>
    <name evidence="2" type="ORF">Fcan01_11619</name>
</gene>
<comment type="caution">
    <text evidence="2">The sequence shown here is derived from an EMBL/GenBank/DDBJ whole genome shotgun (WGS) entry which is preliminary data.</text>
</comment>
<dbReference type="EMBL" id="LNIX01000005">
    <property type="protein sequence ID" value="OXA53393.1"/>
    <property type="molecule type" value="Genomic_DNA"/>
</dbReference>
<evidence type="ECO:0000313" key="3">
    <source>
        <dbReference type="Proteomes" id="UP000198287"/>
    </source>
</evidence>